<name>A0ABT2SAR4_9FIRM</name>
<dbReference type="EMBL" id="JAOQKI010000002">
    <property type="protein sequence ID" value="MCU6716081.1"/>
    <property type="molecule type" value="Genomic_DNA"/>
</dbReference>
<organism evidence="1 2">
    <name type="scientific">Roseburia amylophila</name>
    <dbReference type="NCBI Taxonomy" id="2981794"/>
    <lineage>
        <taxon>Bacteria</taxon>
        <taxon>Bacillati</taxon>
        <taxon>Bacillota</taxon>
        <taxon>Clostridia</taxon>
        <taxon>Lachnospirales</taxon>
        <taxon>Lachnospiraceae</taxon>
        <taxon>Roseburia</taxon>
    </lineage>
</organism>
<dbReference type="RefSeq" id="WP_227700534.1">
    <property type="nucleotide sequence ID" value="NZ_JAOQKI010000002.1"/>
</dbReference>
<keyword evidence="2" id="KW-1185">Reference proteome</keyword>
<reference evidence="1 2" key="1">
    <citation type="journal article" date="2021" name="ISME Commun">
        <title>Automated analysis of genomic sequences facilitates high-throughput and comprehensive description of bacteria.</title>
        <authorList>
            <person name="Hitch T.C.A."/>
        </authorList>
    </citation>
    <scope>NUCLEOTIDE SEQUENCE [LARGE SCALE GENOMIC DNA]</scope>
    <source>
        <strain evidence="1 2">Sanger_19</strain>
    </source>
</reference>
<evidence type="ECO:0000313" key="2">
    <source>
        <dbReference type="Proteomes" id="UP001209666"/>
    </source>
</evidence>
<proteinExistence type="predicted"/>
<accession>A0ABT2SAR4</accession>
<gene>
    <name evidence="1" type="ORF">OCV43_02165</name>
</gene>
<evidence type="ECO:0000313" key="1">
    <source>
        <dbReference type="EMBL" id="MCU6716081.1"/>
    </source>
</evidence>
<dbReference type="Proteomes" id="UP001209666">
    <property type="component" value="Unassembled WGS sequence"/>
</dbReference>
<protein>
    <recommendedName>
        <fullName evidence="3">SGNH/GDSL hydrolase family protein</fullName>
    </recommendedName>
</protein>
<sequence>MIVLGILCLIIMVFILLNYRYKNSFYYQNLVEFENRPVRKIYWSDKIKMVNLGSVHARFAFQYFKNEGVSLARAPQSLYYDIQLLENYSKHIPRDTIVVAFFPIGLFALKNYTSLNQIAKYYYELPKDRIEKYSLLKYIIAVKYPILYAGKKAIYSIVNRKIDSEWSYQKCVVSEERLKKIAQEHCDVWKKQFQLENLTDADTTHLIPCFEYNRKLLERLVDKCKAQGWKLVFVTGPMARQMNEMFSEKFLQNFYYSNFQDIAEKNNVLHLDYRLDDTFQDDNNLFWNGVDWLSETGRRVFMEKLENDLYKNGYWEGDQP</sequence>
<evidence type="ECO:0008006" key="3">
    <source>
        <dbReference type="Google" id="ProtNLM"/>
    </source>
</evidence>
<comment type="caution">
    <text evidence="1">The sequence shown here is derived from an EMBL/GenBank/DDBJ whole genome shotgun (WGS) entry which is preliminary data.</text>
</comment>